<dbReference type="OrthoDB" id="512204at2"/>
<dbReference type="InterPro" id="IPR050680">
    <property type="entry name" value="YpeA/RimI_acetyltransf"/>
</dbReference>
<reference evidence="5" key="1">
    <citation type="submission" date="2018-02" db="EMBL/GenBank/DDBJ databases">
        <authorList>
            <person name="Moore K."/>
            <person name="Momper L."/>
        </authorList>
    </citation>
    <scope>NUCLEOTIDE SEQUENCE [LARGE SCALE GENOMIC DNA]</scope>
    <source>
        <strain evidence="5">ULC18</strain>
    </source>
</reference>
<keyword evidence="1 4" id="KW-0808">Transferase</keyword>
<gene>
    <name evidence="4" type="ORF">C7B82_29155</name>
</gene>
<evidence type="ECO:0000313" key="5">
    <source>
        <dbReference type="Proteomes" id="UP000239576"/>
    </source>
</evidence>
<feature type="domain" description="N-acetyltransferase" evidence="3">
    <location>
        <begin position="3"/>
        <end position="141"/>
    </location>
</feature>
<dbReference type="AlphaFoldDB" id="A0A2T1DTV7"/>
<keyword evidence="5" id="KW-1185">Reference proteome</keyword>
<dbReference type="PROSITE" id="PS51186">
    <property type="entry name" value="GNAT"/>
    <property type="match status" value="1"/>
</dbReference>
<dbReference type="RefSeq" id="WP_106260785.1">
    <property type="nucleotide sequence ID" value="NZ_CAWNSW010000147.1"/>
</dbReference>
<evidence type="ECO:0000259" key="3">
    <source>
        <dbReference type="PROSITE" id="PS51186"/>
    </source>
</evidence>
<dbReference type="CDD" id="cd04301">
    <property type="entry name" value="NAT_SF"/>
    <property type="match status" value="1"/>
</dbReference>
<reference evidence="4 5" key="2">
    <citation type="submission" date="2018-03" db="EMBL/GenBank/DDBJ databases">
        <title>The ancient ancestry and fast evolution of plastids.</title>
        <authorList>
            <person name="Moore K.R."/>
            <person name="Magnabosco C."/>
            <person name="Momper L."/>
            <person name="Gold D.A."/>
            <person name="Bosak T."/>
            <person name="Fournier G.P."/>
        </authorList>
    </citation>
    <scope>NUCLEOTIDE SEQUENCE [LARGE SCALE GENOMIC DNA]</scope>
    <source>
        <strain evidence="4 5">ULC18</strain>
    </source>
</reference>
<dbReference type="GO" id="GO:0016747">
    <property type="term" value="F:acyltransferase activity, transferring groups other than amino-acyl groups"/>
    <property type="evidence" value="ECO:0007669"/>
    <property type="project" value="InterPro"/>
</dbReference>
<evidence type="ECO:0000256" key="2">
    <source>
        <dbReference type="ARBA" id="ARBA00023315"/>
    </source>
</evidence>
<dbReference type="Pfam" id="PF00583">
    <property type="entry name" value="Acetyltransf_1"/>
    <property type="match status" value="1"/>
</dbReference>
<organism evidence="4 5">
    <name type="scientific">Stenomitos frigidus ULC18</name>
    <dbReference type="NCBI Taxonomy" id="2107698"/>
    <lineage>
        <taxon>Bacteria</taxon>
        <taxon>Bacillati</taxon>
        <taxon>Cyanobacteriota</taxon>
        <taxon>Cyanophyceae</taxon>
        <taxon>Leptolyngbyales</taxon>
        <taxon>Leptolyngbyaceae</taxon>
        <taxon>Stenomitos</taxon>
    </lineage>
</organism>
<keyword evidence="2" id="KW-0012">Acyltransferase</keyword>
<dbReference type="InterPro" id="IPR016181">
    <property type="entry name" value="Acyl_CoA_acyltransferase"/>
</dbReference>
<name>A0A2T1DTV7_9CYAN</name>
<protein>
    <submittedName>
        <fullName evidence="4">GNAT family N-acetyltransferase</fullName>
    </submittedName>
</protein>
<dbReference type="PANTHER" id="PTHR43420">
    <property type="entry name" value="ACETYLTRANSFERASE"/>
    <property type="match status" value="1"/>
</dbReference>
<dbReference type="PANTHER" id="PTHR43420:SF44">
    <property type="entry name" value="ACETYLTRANSFERASE YPEA"/>
    <property type="match status" value="1"/>
</dbReference>
<dbReference type="Gene3D" id="3.40.630.30">
    <property type="match status" value="1"/>
</dbReference>
<dbReference type="SUPFAM" id="SSF55729">
    <property type="entry name" value="Acyl-CoA N-acyltransferases (Nat)"/>
    <property type="match status" value="1"/>
</dbReference>
<sequence length="141" mass="16138">MQRTYQELETADGYAHLAKTIDQYLSNETPLWWVAAVDRSENLLKLPSSRSSQSVACLWLGTAIDQLHGDRHAHIFLLYVLPQHRRRGIGKALMLHAEAWAKERGDRQIGLQVFQSNHAARNLYDSLGFGTQSLWMVKPLR</sequence>
<evidence type="ECO:0000256" key="1">
    <source>
        <dbReference type="ARBA" id="ARBA00022679"/>
    </source>
</evidence>
<accession>A0A2T1DTV7</accession>
<proteinExistence type="predicted"/>
<evidence type="ECO:0000313" key="4">
    <source>
        <dbReference type="EMBL" id="PSB23939.1"/>
    </source>
</evidence>
<comment type="caution">
    <text evidence="4">The sequence shown here is derived from an EMBL/GenBank/DDBJ whole genome shotgun (WGS) entry which is preliminary data.</text>
</comment>
<dbReference type="EMBL" id="PVWK01000158">
    <property type="protein sequence ID" value="PSB23939.1"/>
    <property type="molecule type" value="Genomic_DNA"/>
</dbReference>
<dbReference type="Proteomes" id="UP000239576">
    <property type="component" value="Unassembled WGS sequence"/>
</dbReference>
<dbReference type="InterPro" id="IPR000182">
    <property type="entry name" value="GNAT_dom"/>
</dbReference>